<feature type="region of interest" description="Disordered" evidence="1">
    <location>
        <begin position="256"/>
        <end position="317"/>
    </location>
</feature>
<dbReference type="HOGENOM" id="CLU_910942_0_0_2"/>
<dbReference type="STRING" id="644295.Metev_0718"/>
<dbReference type="GeneID" id="9346339"/>
<dbReference type="InterPro" id="IPR004096">
    <property type="entry name" value="V4R"/>
</dbReference>
<evidence type="ECO:0000259" key="2">
    <source>
        <dbReference type="Pfam" id="PF02830"/>
    </source>
</evidence>
<feature type="region of interest" description="Disordered" evidence="1">
    <location>
        <begin position="1"/>
        <end position="22"/>
    </location>
</feature>
<protein>
    <recommendedName>
        <fullName evidence="2">4-vinyl reductase 4VR domain-containing protein</fullName>
    </recommendedName>
</protein>
<feature type="compositionally biased region" description="Low complexity" evidence="1">
    <location>
        <begin position="263"/>
        <end position="286"/>
    </location>
</feature>
<dbReference type="OrthoDB" id="123055at2157"/>
<feature type="domain" description="4-vinyl reductase 4VR" evidence="2">
    <location>
        <begin position="102"/>
        <end position="159"/>
    </location>
</feature>
<sequence length="317" mass="35966">MSDDLPPFMNDESQSPPPIDGGGSFAESMGAFGKMLKIQEKISDQFPKSKVPWSETRKFLKAHDINSIKSTPLYKFHMNLFKKIGLGDMQLVSYAPMHYIFAVPNCPVCSLYPALENQKVCVATSDALHRFFTEDLELECTVEEIECVKDGDKLCKFKVDLQPISAYQIMLDSYDKRILHGERPSELDEADIQQRIDTLTVYKLIENGNLTDIGDAYLQYAGNVDVEEKEFEPPWKKEEELAEIASKKKTFGAAFGEMAQKVQNESDTQQSQSQSQSQSSDTQTQDNESDKSKEAKEESKDTQSFAELFEKMKKKQK</sequence>
<dbReference type="KEGG" id="mev:Metev_0718"/>
<proteinExistence type="predicted"/>
<evidence type="ECO:0000313" key="3">
    <source>
        <dbReference type="EMBL" id="ADI73619.1"/>
    </source>
</evidence>
<dbReference type="Gene3D" id="3.30.1380.20">
    <property type="entry name" value="Trafficking protein particle complex subunit 3"/>
    <property type="match status" value="1"/>
</dbReference>
<dbReference type="Proteomes" id="UP000000391">
    <property type="component" value="Chromosome"/>
</dbReference>
<dbReference type="AlphaFoldDB" id="D7E6Z5"/>
<dbReference type="Pfam" id="PF02830">
    <property type="entry name" value="V4R"/>
    <property type="match status" value="1"/>
</dbReference>
<dbReference type="RefSeq" id="WP_013194187.1">
    <property type="nucleotide sequence ID" value="NC_014253.1"/>
</dbReference>
<dbReference type="InterPro" id="IPR024096">
    <property type="entry name" value="NO_sig/Golgi_transp_ligand-bd"/>
</dbReference>
<evidence type="ECO:0000256" key="1">
    <source>
        <dbReference type="SAM" id="MobiDB-lite"/>
    </source>
</evidence>
<reference evidence="3 4" key="1">
    <citation type="submission" date="2010-06" db="EMBL/GenBank/DDBJ databases">
        <title>Complete sequence chromosome of Methanohalobium evestigatum Z-7303.</title>
        <authorList>
            <consortium name="US DOE Joint Genome Institute"/>
            <person name="Lucas S."/>
            <person name="Copeland A."/>
            <person name="Lapidus A."/>
            <person name="Cheng J.-F."/>
            <person name="Bruce D."/>
            <person name="Goodwin L."/>
            <person name="Pitluck S."/>
            <person name="Saunders E."/>
            <person name="Detter J.C."/>
            <person name="Han C."/>
            <person name="Tapia R."/>
            <person name="Land M."/>
            <person name="Hauser L."/>
            <person name="Kyrpides N."/>
            <person name="Mikhailova N."/>
            <person name="Sieprawska-Lupa M."/>
            <person name="Whitman W.B."/>
            <person name="Anderson I."/>
            <person name="Woyke T."/>
        </authorList>
    </citation>
    <scope>NUCLEOTIDE SEQUENCE [LARGE SCALE GENOMIC DNA]</scope>
    <source>
        <strain evidence="4">ATCC BAA-1072 / DSM 3721 / NBRC 107634 / OCM 161 / Z-7303</strain>
    </source>
</reference>
<keyword evidence="4" id="KW-1185">Reference proteome</keyword>
<evidence type="ECO:0000313" key="4">
    <source>
        <dbReference type="Proteomes" id="UP000000391"/>
    </source>
</evidence>
<dbReference type="EMBL" id="CP002069">
    <property type="protein sequence ID" value="ADI73619.1"/>
    <property type="molecule type" value="Genomic_DNA"/>
</dbReference>
<organism evidence="3 4">
    <name type="scientific">Methanohalobium evestigatum (strain ATCC BAA-1072 / DSM 3721 / NBRC 107634 / OCM 161 / Z-7303)</name>
    <dbReference type="NCBI Taxonomy" id="644295"/>
    <lineage>
        <taxon>Archaea</taxon>
        <taxon>Methanobacteriati</taxon>
        <taxon>Methanobacteriota</taxon>
        <taxon>Stenosarchaea group</taxon>
        <taxon>Methanomicrobia</taxon>
        <taxon>Methanosarcinales</taxon>
        <taxon>Methanosarcinaceae</taxon>
        <taxon>Methanohalobium</taxon>
    </lineage>
</organism>
<accession>D7E6Z5</accession>
<gene>
    <name evidence="3" type="ordered locus">Metev_0718</name>
</gene>
<name>D7E6Z5_METEZ</name>
<dbReference type="SUPFAM" id="SSF111126">
    <property type="entry name" value="Ligand-binding domain in the NO signalling and Golgi transport"/>
    <property type="match status" value="1"/>
</dbReference>
<feature type="compositionally biased region" description="Basic and acidic residues" evidence="1">
    <location>
        <begin position="288"/>
        <end position="301"/>
    </location>
</feature>